<dbReference type="FunFam" id="3.40.850.10:FF:000012">
    <property type="entry name" value="Kinesin-like protein"/>
    <property type="match status" value="1"/>
</dbReference>
<dbReference type="GO" id="GO:0005524">
    <property type="term" value="F:ATP binding"/>
    <property type="evidence" value="ECO:0007669"/>
    <property type="project" value="UniProtKB-UniRule"/>
</dbReference>
<dbReference type="EMBL" id="MBFT01000643">
    <property type="protein sequence ID" value="PVU88264.1"/>
    <property type="molecule type" value="Genomic_DNA"/>
</dbReference>
<accession>A0A2T9Y7J3</accession>
<dbReference type="PANTHER" id="PTHR47971">
    <property type="entry name" value="KINESIN-RELATED PROTEIN 6"/>
    <property type="match status" value="1"/>
</dbReference>
<keyword evidence="3 6" id="KW-0067">ATP-binding</keyword>
<dbReference type="InterPro" id="IPR036961">
    <property type="entry name" value="Kinesin_motor_dom_sf"/>
</dbReference>
<dbReference type="PANTHER" id="PTHR47971:SF20">
    <property type="entry name" value="KINESIN-LIKE PROTEIN KIF24"/>
    <property type="match status" value="1"/>
</dbReference>
<feature type="region of interest" description="Disordered" evidence="7">
    <location>
        <begin position="71"/>
        <end position="114"/>
    </location>
</feature>
<dbReference type="InterPro" id="IPR001752">
    <property type="entry name" value="Kinesin_motor_dom"/>
</dbReference>
<dbReference type="STRING" id="61424.A0A2T9Y7J3"/>
<evidence type="ECO:0000259" key="8">
    <source>
        <dbReference type="PROSITE" id="PS50067"/>
    </source>
</evidence>
<evidence type="ECO:0000256" key="6">
    <source>
        <dbReference type="PROSITE-ProRule" id="PRU00283"/>
    </source>
</evidence>
<organism evidence="9 10">
    <name type="scientific">Furculomyces boomerangus</name>
    <dbReference type="NCBI Taxonomy" id="61424"/>
    <lineage>
        <taxon>Eukaryota</taxon>
        <taxon>Fungi</taxon>
        <taxon>Fungi incertae sedis</taxon>
        <taxon>Zoopagomycota</taxon>
        <taxon>Kickxellomycotina</taxon>
        <taxon>Harpellomycetes</taxon>
        <taxon>Harpellales</taxon>
        <taxon>Harpellaceae</taxon>
        <taxon>Furculomyces</taxon>
    </lineage>
</organism>
<feature type="compositionally biased region" description="Polar residues" evidence="7">
    <location>
        <begin position="213"/>
        <end position="225"/>
    </location>
</feature>
<evidence type="ECO:0000256" key="5">
    <source>
        <dbReference type="ARBA" id="ARBA00061030"/>
    </source>
</evidence>
<reference evidence="9 10" key="1">
    <citation type="journal article" date="2018" name="MBio">
        <title>Comparative Genomics Reveals the Core Gene Toolbox for the Fungus-Insect Symbiosis.</title>
        <authorList>
            <person name="Wang Y."/>
            <person name="Stata M."/>
            <person name="Wang W."/>
            <person name="Stajich J.E."/>
            <person name="White M.M."/>
            <person name="Moncalvo J.M."/>
        </authorList>
    </citation>
    <scope>NUCLEOTIDE SEQUENCE [LARGE SCALE GENOMIC DNA]</scope>
    <source>
        <strain evidence="9 10">AUS-77-4</strain>
    </source>
</reference>
<sequence length="1050" mass="117775">MDKENLLKILASANLEHLLYRLISIGIENYEDLAQLEVQDYDKAGATSDEDRSNLFELVEYLREQLDYNPEVYSSDSSNNNRNGYSENNVELSENKRSSVAFPQIDHGGRYDQEQPEYYESDSIQDEIYSENQDNIYETESDLDEINNMFEPNQEPNKMIWRINSGVDEDDNIPKRIIREGTSTKNALLDAYGVSIKPRVAGKLAGNGRHGKPTSQVARQSPQMQSGKITVCVRKRPINKNEELRGESDIIETGKESLSVHENKKKVDLTKYIEEHRFYFDHVFGDECGNFDVYNNAVDPLVDHMFEGGNATCFAYGQTGSGKTYTMLDSQQGLYILAGQSIFERLRQSKSNDIQVVVIFYELYLTDVYDLLNERNKLHVREKGDGTVCIKDIAEVSISSVNDLAAIFEYGNKNRRVGSTGANSDSSRSHAVMQIQLRKPKGNNPIGHTVGKLSFIDLAGNERGADRGDAQNDPTTRREGSEINKSLLALKECIRALDLGKSHQPFRQSRLTLVLRDSFIGNSWCVMIATVAPNTSNCEHTLNTLRYADRVKSIRGKSQPPSTVPKISPKQNLGTHLPLGDKKSLTQPLIHPASKPSRLSTFGTLENTTKKEALRGRKSLGGALRETPQNRRATQGGINLKNSISNISNPISSGISSNSNNSRISHPTQNIPKSQIPAFKPKIPANPGISSSQQKTLGRSLSLQKKPIGHRSTISQPSVNYELNKLSALNLEQTKTSLKPETQRKTGLPNNLLNPSGKSQPKLLSKSQTGIRNKLQLQKGENSDYLSYNKISPDKLMPNKTFNSKSAGALSKPNGDELKAPSSRIDIQRRTRVGTFDEKKNIEILPKKSTVYDTREIKFQETPGSELYKNFENQGQEQGGEIQHEETIEEINHFVKQHIHHIRFLKNACKEEALAMSAYIAFSAKKESAYQDLGDGMSSPSSRADSRFKRKSSLGSEMFSPVKNILNFSKENDLWNQSIDEMFDINENDENGAVLRRKKDGMCFRSFEEAKVHLATEYLAQLDFILEAEMEEIGGMRAELADLVSRHLKQ</sequence>
<keyword evidence="2 6" id="KW-0547">Nucleotide-binding</keyword>
<feature type="region of interest" description="Disordered" evidence="7">
    <location>
        <begin position="204"/>
        <end position="225"/>
    </location>
</feature>
<evidence type="ECO:0000256" key="3">
    <source>
        <dbReference type="ARBA" id="ARBA00022840"/>
    </source>
</evidence>
<feature type="compositionally biased region" description="Low complexity" evidence="7">
    <location>
        <begin position="638"/>
        <end position="665"/>
    </location>
</feature>
<keyword evidence="1" id="KW-0493">Microtubule</keyword>
<feature type="compositionally biased region" description="Low complexity" evidence="7">
    <location>
        <begin position="77"/>
        <end position="89"/>
    </location>
</feature>
<dbReference type="CDD" id="cd01367">
    <property type="entry name" value="KISc_KIF2_like"/>
    <property type="match status" value="1"/>
</dbReference>
<dbReference type="GO" id="GO:0007018">
    <property type="term" value="P:microtubule-based movement"/>
    <property type="evidence" value="ECO:0007669"/>
    <property type="project" value="InterPro"/>
</dbReference>
<dbReference type="GO" id="GO:0003777">
    <property type="term" value="F:microtubule motor activity"/>
    <property type="evidence" value="ECO:0007669"/>
    <property type="project" value="InterPro"/>
</dbReference>
<dbReference type="PROSITE" id="PS00411">
    <property type="entry name" value="KINESIN_MOTOR_1"/>
    <property type="match status" value="1"/>
</dbReference>
<dbReference type="InterPro" id="IPR027640">
    <property type="entry name" value="Kinesin-like_fam"/>
</dbReference>
<name>A0A2T9Y7J3_9FUNG</name>
<comment type="similarity">
    <text evidence="5">Belongs to the TRAFAC class myosin-kinesin ATPase superfamily. Kinesin family. KIN-13 subfamily.</text>
</comment>
<feature type="region of interest" description="Disordered" evidence="7">
    <location>
        <begin position="735"/>
        <end position="767"/>
    </location>
</feature>
<dbReference type="InterPro" id="IPR027417">
    <property type="entry name" value="P-loop_NTPase"/>
</dbReference>
<dbReference type="AlphaFoldDB" id="A0A2T9Y7J3"/>
<dbReference type="GO" id="GO:0008017">
    <property type="term" value="F:microtubule binding"/>
    <property type="evidence" value="ECO:0007669"/>
    <property type="project" value="InterPro"/>
</dbReference>
<keyword evidence="10" id="KW-1185">Reference proteome</keyword>
<dbReference type="OrthoDB" id="3176171at2759"/>
<evidence type="ECO:0000313" key="9">
    <source>
        <dbReference type="EMBL" id="PVU88264.1"/>
    </source>
</evidence>
<dbReference type="PRINTS" id="PR00380">
    <property type="entry name" value="KINESINHEAVY"/>
</dbReference>
<dbReference type="Pfam" id="PF00225">
    <property type="entry name" value="Kinesin"/>
    <property type="match status" value="1"/>
</dbReference>
<feature type="compositionally biased region" description="Polar residues" evidence="7">
    <location>
        <begin position="748"/>
        <end position="759"/>
    </location>
</feature>
<comment type="caution">
    <text evidence="9">The sequence shown here is derived from an EMBL/GenBank/DDBJ whole genome shotgun (WGS) entry which is preliminary data.</text>
</comment>
<evidence type="ECO:0000313" key="10">
    <source>
        <dbReference type="Proteomes" id="UP000245699"/>
    </source>
</evidence>
<evidence type="ECO:0000256" key="7">
    <source>
        <dbReference type="SAM" id="MobiDB-lite"/>
    </source>
</evidence>
<dbReference type="SUPFAM" id="SSF52540">
    <property type="entry name" value="P-loop containing nucleoside triphosphate hydrolases"/>
    <property type="match status" value="1"/>
</dbReference>
<feature type="compositionally biased region" description="Polar residues" evidence="7">
    <location>
        <begin position="688"/>
        <end position="703"/>
    </location>
</feature>
<dbReference type="Proteomes" id="UP000245699">
    <property type="component" value="Unassembled WGS sequence"/>
</dbReference>
<dbReference type="SMART" id="SM00129">
    <property type="entry name" value="KISc"/>
    <property type="match status" value="1"/>
</dbReference>
<feature type="region of interest" description="Disordered" evidence="7">
    <location>
        <begin position="792"/>
        <end position="823"/>
    </location>
</feature>
<dbReference type="GO" id="GO:0005874">
    <property type="term" value="C:microtubule"/>
    <property type="evidence" value="ECO:0007669"/>
    <property type="project" value="UniProtKB-KW"/>
</dbReference>
<evidence type="ECO:0000256" key="1">
    <source>
        <dbReference type="ARBA" id="ARBA00022701"/>
    </source>
</evidence>
<protein>
    <recommendedName>
        <fullName evidence="8">Kinesin motor domain-containing protein</fullName>
    </recommendedName>
</protein>
<dbReference type="InterPro" id="IPR019821">
    <property type="entry name" value="Kinesin_motor_CS"/>
</dbReference>
<feature type="binding site" evidence="6">
    <location>
        <begin position="317"/>
        <end position="324"/>
    </location>
    <ligand>
        <name>ATP</name>
        <dbReference type="ChEBI" id="CHEBI:30616"/>
    </ligand>
</feature>
<dbReference type="GO" id="GO:0007019">
    <property type="term" value="P:microtubule depolymerization"/>
    <property type="evidence" value="ECO:0007669"/>
    <property type="project" value="TreeGrafter"/>
</dbReference>
<feature type="region of interest" description="Disordered" evidence="7">
    <location>
        <begin position="620"/>
        <end position="716"/>
    </location>
</feature>
<dbReference type="PROSITE" id="PS50067">
    <property type="entry name" value="KINESIN_MOTOR_2"/>
    <property type="match status" value="1"/>
</dbReference>
<keyword evidence="4 6" id="KW-0505">Motor protein</keyword>
<evidence type="ECO:0000256" key="2">
    <source>
        <dbReference type="ARBA" id="ARBA00022741"/>
    </source>
</evidence>
<proteinExistence type="inferred from homology"/>
<evidence type="ECO:0000256" key="4">
    <source>
        <dbReference type="ARBA" id="ARBA00023175"/>
    </source>
</evidence>
<feature type="region of interest" description="Disordered" evidence="7">
    <location>
        <begin position="555"/>
        <end position="575"/>
    </location>
</feature>
<gene>
    <name evidence="9" type="ORF">BB559_005646</name>
</gene>
<dbReference type="Gene3D" id="3.40.850.10">
    <property type="entry name" value="Kinesin motor domain"/>
    <property type="match status" value="1"/>
</dbReference>
<feature type="domain" description="Kinesin motor" evidence="8">
    <location>
        <begin position="228"/>
        <end position="554"/>
    </location>
</feature>